<keyword evidence="5 8" id="KW-0560">Oxidoreductase</keyword>
<dbReference type="InterPro" id="IPR002938">
    <property type="entry name" value="FAD-bd"/>
</dbReference>
<dbReference type="InterPro" id="IPR018168">
    <property type="entry name" value="Ubi_Hdrlase_CS"/>
</dbReference>
<keyword evidence="6" id="KW-0503">Monooxygenase</keyword>
<dbReference type="AlphaFoldDB" id="A0A160TED9"/>
<dbReference type="FunFam" id="3.50.50.60:FF:000021">
    <property type="entry name" value="Ubiquinone biosynthesis monooxygenase COQ6"/>
    <property type="match status" value="1"/>
</dbReference>
<dbReference type="EC" id="1.14.13.-" evidence="8"/>
<evidence type="ECO:0000256" key="3">
    <source>
        <dbReference type="ARBA" id="ARBA00022630"/>
    </source>
</evidence>
<protein>
    <submittedName>
        <fullName evidence="8">2-octaprenyl-3-methyl-6-methoxy-1,4-benzoquinol hydroxylase</fullName>
        <ecNumber evidence="8">1.14.13.-</ecNumber>
    </submittedName>
</protein>
<name>A0A160TED9_9ZZZZ</name>
<comment type="cofactor">
    <cofactor evidence="1">
        <name>FAD</name>
        <dbReference type="ChEBI" id="CHEBI:57692"/>
    </cofactor>
</comment>
<gene>
    <name evidence="8" type="ORF">MGWOODY_Tha1410</name>
</gene>
<evidence type="ECO:0000256" key="2">
    <source>
        <dbReference type="ARBA" id="ARBA00005349"/>
    </source>
</evidence>
<dbReference type="PRINTS" id="PR00420">
    <property type="entry name" value="RNGMNOXGNASE"/>
</dbReference>
<evidence type="ECO:0000256" key="6">
    <source>
        <dbReference type="ARBA" id="ARBA00023033"/>
    </source>
</evidence>
<accession>A0A160TED9</accession>
<evidence type="ECO:0000259" key="7">
    <source>
        <dbReference type="Pfam" id="PF01494"/>
    </source>
</evidence>
<dbReference type="InterPro" id="IPR036188">
    <property type="entry name" value="FAD/NAD-bd_sf"/>
</dbReference>
<keyword evidence="4" id="KW-0274">FAD</keyword>
<keyword evidence="3" id="KW-0285">Flavoprotein</keyword>
<reference evidence="8" key="1">
    <citation type="submission" date="2015-10" db="EMBL/GenBank/DDBJ databases">
        <authorList>
            <person name="Gilbert D.G."/>
        </authorList>
    </citation>
    <scope>NUCLEOTIDE SEQUENCE</scope>
</reference>
<sequence>MQYDVVIIGAGLVGQAVAAALVKGMGNKAVRIALVDPSYNPDAPALTTSLQTVDIRVSALTAQTQEFLTQVGAWQHLPRAALSPYTGMQVWDAEGTGSVTFDAAELHVPCLGHIVENRQTLWALQQVVNAAESIDVFPVAVRYCDNPDSDGFVPVVLETGKTLNAKLVVGADGALSRARQWAGLSTNEWDYDHHAIVATVECEQSIAATAWQRFRPEGPLAFLPVAHHPHLASIVWSTSPAEAKELLALDDEAFCQALSTAFEHRLGAVIAVSKRASFPLRQRHARDYFCRGIVLAGDAAHTIHPLAGQGVNLGFKDAAVLSEEIVRALKRGISPGTDAVLSRYQRRRQADNLATMAAMEGFKRLFAADMPMVRWLRNEGMRLFDRWLPVKQHVVMKAMGLDRL</sequence>
<dbReference type="PANTHER" id="PTHR43876:SF7">
    <property type="entry name" value="UBIQUINONE BIOSYNTHESIS MONOOXYGENASE COQ6, MITOCHONDRIAL"/>
    <property type="match status" value="1"/>
</dbReference>
<dbReference type="GO" id="GO:0006744">
    <property type="term" value="P:ubiquinone biosynthetic process"/>
    <property type="evidence" value="ECO:0007669"/>
    <property type="project" value="InterPro"/>
</dbReference>
<evidence type="ECO:0000256" key="4">
    <source>
        <dbReference type="ARBA" id="ARBA00022827"/>
    </source>
</evidence>
<evidence type="ECO:0000256" key="1">
    <source>
        <dbReference type="ARBA" id="ARBA00001974"/>
    </source>
</evidence>
<dbReference type="PROSITE" id="PS01304">
    <property type="entry name" value="UBIH"/>
    <property type="match status" value="1"/>
</dbReference>
<dbReference type="Pfam" id="PF01494">
    <property type="entry name" value="FAD_binding_3"/>
    <property type="match status" value="1"/>
</dbReference>
<dbReference type="GO" id="GO:0071949">
    <property type="term" value="F:FAD binding"/>
    <property type="evidence" value="ECO:0007669"/>
    <property type="project" value="InterPro"/>
</dbReference>
<evidence type="ECO:0000256" key="5">
    <source>
        <dbReference type="ARBA" id="ARBA00023002"/>
    </source>
</evidence>
<proteinExistence type="inferred from homology"/>
<feature type="domain" description="FAD-binding" evidence="7">
    <location>
        <begin position="3"/>
        <end position="350"/>
    </location>
</feature>
<dbReference type="SUPFAM" id="SSF51905">
    <property type="entry name" value="FAD/NAD(P)-binding domain"/>
    <property type="match status" value="1"/>
</dbReference>
<dbReference type="NCBIfam" id="TIGR01988">
    <property type="entry name" value="Ubi-OHases"/>
    <property type="match status" value="1"/>
</dbReference>
<comment type="similarity">
    <text evidence="2">Belongs to the UbiH/COQ6 family.</text>
</comment>
<dbReference type="InterPro" id="IPR010971">
    <property type="entry name" value="UbiH/COQ6"/>
</dbReference>
<dbReference type="EMBL" id="CZQC01000061">
    <property type="protein sequence ID" value="CUS42128.1"/>
    <property type="molecule type" value="Genomic_DNA"/>
</dbReference>
<dbReference type="Gene3D" id="3.50.50.60">
    <property type="entry name" value="FAD/NAD(P)-binding domain"/>
    <property type="match status" value="2"/>
</dbReference>
<dbReference type="PANTHER" id="PTHR43876">
    <property type="entry name" value="UBIQUINONE BIOSYNTHESIS MONOOXYGENASE COQ6, MITOCHONDRIAL"/>
    <property type="match status" value="1"/>
</dbReference>
<evidence type="ECO:0000313" key="8">
    <source>
        <dbReference type="EMBL" id="CUS42128.1"/>
    </source>
</evidence>
<dbReference type="InterPro" id="IPR051205">
    <property type="entry name" value="UbiH/COQ6_monooxygenase"/>
</dbReference>
<organism evidence="8">
    <name type="scientific">hydrothermal vent metagenome</name>
    <dbReference type="NCBI Taxonomy" id="652676"/>
    <lineage>
        <taxon>unclassified sequences</taxon>
        <taxon>metagenomes</taxon>
        <taxon>ecological metagenomes</taxon>
    </lineage>
</organism>
<dbReference type="GO" id="GO:0019168">
    <property type="term" value="F:2-polyprenylphenol 6-hydroxylase activity"/>
    <property type="evidence" value="ECO:0007669"/>
    <property type="project" value="TreeGrafter"/>
</dbReference>